<evidence type="ECO:0000313" key="2">
    <source>
        <dbReference type="EMBL" id="WVZ79230.1"/>
    </source>
</evidence>
<dbReference type="InterPro" id="IPR036691">
    <property type="entry name" value="Endo/exonu/phosph_ase_sf"/>
</dbReference>
<dbReference type="SUPFAM" id="SSF56672">
    <property type="entry name" value="DNA/RNA polymerases"/>
    <property type="match status" value="1"/>
</dbReference>
<proteinExistence type="predicted"/>
<dbReference type="InterPro" id="IPR000477">
    <property type="entry name" value="RT_dom"/>
</dbReference>
<dbReference type="SUPFAM" id="SSF56219">
    <property type="entry name" value="DNase I-like"/>
    <property type="match status" value="1"/>
</dbReference>
<dbReference type="Gene3D" id="3.60.10.10">
    <property type="entry name" value="Endonuclease/exonuclease/phosphatase"/>
    <property type="match status" value="1"/>
</dbReference>
<organism evidence="2 3">
    <name type="scientific">Paspalum notatum var. saurae</name>
    <dbReference type="NCBI Taxonomy" id="547442"/>
    <lineage>
        <taxon>Eukaryota</taxon>
        <taxon>Viridiplantae</taxon>
        <taxon>Streptophyta</taxon>
        <taxon>Embryophyta</taxon>
        <taxon>Tracheophyta</taxon>
        <taxon>Spermatophyta</taxon>
        <taxon>Magnoliopsida</taxon>
        <taxon>Liliopsida</taxon>
        <taxon>Poales</taxon>
        <taxon>Poaceae</taxon>
        <taxon>PACMAD clade</taxon>
        <taxon>Panicoideae</taxon>
        <taxon>Andropogonodae</taxon>
        <taxon>Paspaleae</taxon>
        <taxon>Paspalinae</taxon>
        <taxon>Paspalum</taxon>
    </lineage>
</organism>
<dbReference type="PANTHER" id="PTHR31635:SF196">
    <property type="entry name" value="REVERSE TRANSCRIPTASE DOMAIN-CONTAINING PROTEIN-RELATED"/>
    <property type="match status" value="1"/>
</dbReference>
<name>A0AAQ3TTB9_PASNO</name>
<gene>
    <name evidence="2" type="ORF">U9M48_026834</name>
</gene>
<dbReference type="PROSITE" id="PS50878">
    <property type="entry name" value="RT_POL"/>
    <property type="match status" value="1"/>
</dbReference>
<keyword evidence="3" id="KW-1185">Reference proteome</keyword>
<dbReference type="GO" id="GO:0003824">
    <property type="term" value="F:catalytic activity"/>
    <property type="evidence" value="ECO:0007669"/>
    <property type="project" value="InterPro"/>
</dbReference>
<accession>A0AAQ3TTB9</accession>
<protein>
    <recommendedName>
        <fullName evidence="1">Reverse transcriptase domain-containing protein</fullName>
    </recommendedName>
</protein>
<sequence length="716" mass="82795">MVGVNQDKLTVKEVRQGTRYQCVTVEDVNSAVKWNLLNVYGPVRDEEKQGFLEEIKGAIEQIGDMMIVGGDFNLIRSAEDKSNDRVKVKWMQAFDDFVGDCELRELSRVGCTYTWSNNQTNPVRVVLDRVFVGSGWETLFPLVSLQGLIRVGSDHNPLLVRTEEGEHSRNNVFRFEPAWLLQKGFREEVKSKWPIRRQKYILDYWHKVSEGLRKFMRGWSANVDGEKRRKKQALCFNIQSLDRKADEMGLTEAEWSDRYRMEKEILGIYEQEEVSWQKRGGENWLLKEDANTGYFHGIANGRKRKYLIKLLVDEERMCLTETEDLKKYIIGFYKKLFGSERKPRIGLGDNIWRDRGKVREEQNSMLNKQFSMEELEEAVKDMKTNTASGPDGWSVGFFKIFWPELRKDFLEMLNELHEGSLDLARLNYGVFGVITLIPKVKGATNIKQFRPICLLNVIYKIITKVLTIRLTKVTASVISESQTAFILGRNILDGVVIVHEVIHHLKKQKKAGIILKLGFEKAYDKVDWTFLEEVLKLKNFDSRWIEWMIRVVEGGRVSVNLNGQRGEFFKSYKGLRQGDPLSPMLFNLIGDALAEILRTARDKKVLHGLVPDLVEGGLTHLQYTDDTILFLENTEIEIRNMKFLLFCYEEMSGIRINYAKSEVFTVGIGDREGDDIAKVFNCKKGTFPIKYLGIPIGDRRLSKEEMSEPVRKVEKG</sequence>
<evidence type="ECO:0000259" key="1">
    <source>
        <dbReference type="PROSITE" id="PS50878"/>
    </source>
</evidence>
<evidence type="ECO:0000313" key="3">
    <source>
        <dbReference type="Proteomes" id="UP001341281"/>
    </source>
</evidence>
<dbReference type="Proteomes" id="UP001341281">
    <property type="component" value="Chromosome 06"/>
</dbReference>
<feature type="domain" description="Reverse transcriptase" evidence="1">
    <location>
        <begin position="418"/>
        <end position="696"/>
    </location>
</feature>
<dbReference type="Pfam" id="PF00078">
    <property type="entry name" value="RVT_1"/>
    <property type="match status" value="1"/>
</dbReference>
<reference evidence="2 3" key="1">
    <citation type="submission" date="2024-02" db="EMBL/GenBank/DDBJ databases">
        <title>High-quality chromosome-scale genome assembly of Pensacola bahiagrass (Paspalum notatum Flugge var. saurae).</title>
        <authorList>
            <person name="Vega J.M."/>
            <person name="Podio M."/>
            <person name="Orjuela J."/>
            <person name="Siena L.A."/>
            <person name="Pessino S.C."/>
            <person name="Combes M.C."/>
            <person name="Mariac C."/>
            <person name="Albertini E."/>
            <person name="Pupilli F."/>
            <person name="Ortiz J.P.A."/>
            <person name="Leblanc O."/>
        </authorList>
    </citation>
    <scope>NUCLEOTIDE SEQUENCE [LARGE SCALE GENOMIC DNA]</scope>
    <source>
        <strain evidence="2">R1</strain>
        <tissue evidence="2">Leaf</tissue>
    </source>
</reference>
<dbReference type="EMBL" id="CP144750">
    <property type="protein sequence ID" value="WVZ79230.1"/>
    <property type="molecule type" value="Genomic_DNA"/>
</dbReference>
<dbReference type="CDD" id="cd01650">
    <property type="entry name" value="RT_nLTR_like"/>
    <property type="match status" value="1"/>
</dbReference>
<dbReference type="InterPro" id="IPR043502">
    <property type="entry name" value="DNA/RNA_pol_sf"/>
</dbReference>
<dbReference type="AlphaFoldDB" id="A0AAQ3TTB9"/>
<dbReference type="PANTHER" id="PTHR31635">
    <property type="entry name" value="REVERSE TRANSCRIPTASE DOMAIN-CONTAINING PROTEIN-RELATED"/>
    <property type="match status" value="1"/>
</dbReference>
<dbReference type="Pfam" id="PF03372">
    <property type="entry name" value="Exo_endo_phos"/>
    <property type="match status" value="1"/>
</dbReference>
<dbReference type="InterPro" id="IPR005135">
    <property type="entry name" value="Endo/exonuclease/phosphatase"/>
</dbReference>